<keyword evidence="2" id="KW-1185">Reference proteome</keyword>
<protein>
    <recommendedName>
        <fullName evidence="3">Nuclear transport factor 2 family protein</fullName>
    </recommendedName>
</protein>
<evidence type="ECO:0008006" key="3">
    <source>
        <dbReference type="Google" id="ProtNLM"/>
    </source>
</evidence>
<gene>
    <name evidence="1" type="ORF">Sru01_11710</name>
</gene>
<reference evidence="1" key="1">
    <citation type="submission" date="2021-01" db="EMBL/GenBank/DDBJ databases">
        <title>Whole genome shotgun sequence of Sphaerisporangium rufum NBRC 109079.</title>
        <authorList>
            <person name="Komaki H."/>
            <person name="Tamura T."/>
        </authorList>
    </citation>
    <scope>NUCLEOTIDE SEQUENCE</scope>
    <source>
        <strain evidence="1">NBRC 109079</strain>
    </source>
</reference>
<dbReference type="AlphaFoldDB" id="A0A919QY23"/>
<dbReference type="InterPro" id="IPR032710">
    <property type="entry name" value="NTF2-like_dom_sf"/>
</dbReference>
<organism evidence="1 2">
    <name type="scientific">Sphaerisporangium rufum</name>
    <dbReference type="NCBI Taxonomy" id="1381558"/>
    <lineage>
        <taxon>Bacteria</taxon>
        <taxon>Bacillati</taxon>
        <taxon>Actinomycetota</taxon>
        <taxon>Actinomycetes</taxon>
        <taxon>Streptosporangiales</taxon>
        <taxon>Streptosporangiaceae</taxon>
        <taxon>Sphaerisporangium</taxon>
    </lineage>
</organism>
<dbReference type="SUPFAM" id="SSF54427">
    <property type="entry name" value="NTF2-like"/>
    <property type="match status" value="1"/>
</dbReference>
<dbReference type="EMBL" id="BOOU01000014">
    <property type="protein sequence ID" value="GII76189.1"/>
    <property type="molecule type" value="Genomic_DNA"/>
</dbReference>
<evidence type="ECO:0000313" key="1">
    <source>
        <dbReference type="EMBL" id="GII76189.1"/>
    </source>
</evidence>
<name>A0A919QY23_9ACTN</name>
<sequence length="151" mass="17409">MLPKPNEFADRYVKLWNEEDPDERRRGVEELYAPDACYVFYRRDPVVGREAILAQMTYTKELYAPMGYAFRSAHNAVGHHNIIRLNWVMVIAATGEMEMAGQDIVVLDAYGRIQADYQFHDRLPTSFVYNDGFDETGRITHPARPLPTHSA</sequence>
<dbReference type="Proteomes" id="UP000655287">
    <property type="component" value="Unassembled WGS sequence"/>
</dbReference>
<dbReference type="Gene3D" id="3.10.450.50">
    <property type="match status" value="1"/>
</dbReference>
<comment type="caution">
    <text evidence="1">The sequence shown here is derived from an EMBL/GenBank/DDBJ whole genome shotgun (WGS) entry which is preliminary data.</text>
</comment>
<accession>A0A919QY23</accession>
<proteinExistence type="predicted"/>
<dbReference type="RefSeq" id="WP_203982827.1">
    <property type="nucleotide sequence ID" value="NZ_BOOU01000014.1"/>
</dbReference>
<evidence type="ECO:0000313" key="2">
    <source>
        <dbReference type="Proteomes" id="UP000655287"/>
    </source>
</evidence>